<name>E6QBI5_9ZZZZ</name>
<gene>
    <name evidence="1" type="ORF">CARN5_2020</name>
</gene>
<proteinExistence type="predicted"/>
<sequence length="267" mass="30102">MPLPKKKISDIIERANSLVRFGVSNFDGLRDLICEVEHLPASSGEDAREKYELLCALSSFYSDLDNTQKYISKIALYPYSAKAQATRMLSLMRLGLFQPAGEVCSSLSDNVDLEIVDDATHVALYTGHLQLFLHLFHRLEKMQKVETLQKQFIAATKIYDFLSHQETNEETLVGFISTSAEVVGRNCRYIGQTALRYVTNSLGLSYIFYVVEPTISMFQLDLLITKALLDRYGDIFADVITFSVERFNPNGESNPDQATLNKSPEMA</sequence>
<comment type="caution">
    <text evidence="1">The sequence shown here is derived from an EMBL/GenBank/DDBJ whole genome shotgun (WGS) entry which is preliminary data.</text>
</comment>
<reference evidence="1" key="1">
    <citation type="submission" date="2009-10" db="EMBL/GenBank/DDBJ databases">
        <title>Diversity of trophic interactions inside an arsenic-rich microbial ecosystem.</title>
        <authorList>
            <person name="Bertin P.N."/>
            <person name="Heinrich-Salmeron A."/>
            <person name="Pelletier E."/>
            <person name="Goulhen-Chollet F."/>
            <person name="Arsene-Ploetze F."/>
            <person name="Gallien S."/>
            <person name="Calteau A."/>
            <person name="Vallenet D."/>
            <person name="Casiot C."/>
            <person name="Chane-Woon-Ming B."/>
            <person name="Giloteaux L."/>
            <person name="Barakat M."/>
            <person name="Bonnefoy V."/>
            <person name="Bruneel O."/>
            <person name="Chandler M."/>
            <person name="Cleiss J."/>
            <person name="Duran R."/>
            <person name="Elbaz-Poulichet F."/>
            <person name="Fonknechten N."/>
            <person name="Lauga B."/>
            <person name="Mornico D."/>
            <person name="Ortet P."/>
            <person name="Schaeffer C."/>
            <person name="Siguier P."/>
            <person name="Alexander Thil Smith A."/>
            <person name="Van Dorsselaer A."/>
            <person name="Weissenbach J."/>
            <person name="Medigue C."/>
            <person name="Le Paslier D."/>
        </authorList>
    </citation>
    <scope>NUCLEOTIDE SEQUENCE</scope>
</reference>
<organism evidence="1">
    <name type="scientific">mine drainage metagenome</name>
    <dbReference type="NCBI Taxonomy" id="410659"/>
    <lineage>
        <taxon>unclassified sequences</taxon>
        <taxon>metagenomes</taxon>
        <taxon>ecological metagenomes</taxon>
    </lineage>
</organism>
<evidence type="ECO:0000313" key="1">
    <source>
        <dbReference type="EMBL" id="CBI04561.1"/>
    </source>
</evidence>
<accession>E6QBI5</accession>
<dbReference type="EMBL" id="CABP01000070">
    <property type="protein sequence ID" value="CBI04561.1"/>
    <property type="molecule type" value="Genomic_DNA"/>
</dbReference>
<dbReference type="AlphaFoldDB" id="E6QBI5"/>
<protein>
    <submittedName>
        <fullName evidence="1">Uncharacterized protein</fullName>
    </submittedName>
</protein>